<dbReference type="Gene3D" id="1.25.40.10">
    <property type="entry name" value="Tetratricopeptide repeat domain"/>
    <property type="match status" value="1"/>
</dbReference>
<evidence type="ECO:0000256" key="1">
    <source>
        <dbReference type="SAM" id="MobiDB-lite"/>
    </source>
</evidence>
<evidence type="ECO:0000313" key="3">
    <source>
        <dbReference type="Proteomes" id="UP000053259"/>
    </source>
</evidence>
<organism evidence="2 3">
    <name type="scientific">Verruconis gallopava</name>
    <dbReference type="NCBI Taxonomy" id="253628"/>
    <lineage>
        <taxon>Eukaryota</taxon>
        <taxon>Fungi</taxon>
        <taxon>Dikarya</taxon>
        <taxon>Ascomycota</taxon>
        <taxon>Pezizomycotina</taxon>
        <taxon>Dothideomycetes</taxon>
        <taxon>Pleosporomycetidae</taxon>
        <taxon>Venturiales</taxon>
        <taxon>Sympoventuriaceae</taxon>
        <taxon>Verruconis</taxon>
    </lineage>
</organism>
<feature type="compositionally biased region" description="Polar residues" evidence="1">
    <location>
        <begin position="91"/>
        <end position="108"/>
    </location>
</feature>
<evidence type="ECO:0000313" key="2">
    <source>
        <dbReference type="EMBL" id="KIW01042.1"/>
    </source>
</evidence>
<accession>A0A0D1YJM2</accession>
<dbReference type="GO" id="GO:0010972">
    <property type="term" value="P:negative regulation of G2/M transition of mitotic cell cycle"/>
    <property type="evidence" value="ECO:0007669"/>
    <property type="project" value="TreeGrafter"/>
</dbReference>
<name>A0A0D1YJM2_9PEZI</name>
<feature type="region of interest" description="Disordered" evidence="1">
    <location>
        <begin position="160"/>
        <end position="192"/>
    </location>
</feature>
<dbReference type="InParanoid" id="A0A0D1YJM2"/>
<dbReference type="GeneID" id="27315530"/>
<dbReference type="GO" id="GO:0032153">
    <property type="term" value="C:cell division site"/>
    <property type="evidence" value="ECO:0007669"/>
    <property type="project" value="TreeGrafter"/>
</dbReference>
<dbReference type="RefSeq" id="XP_016210911.1">
    <property type="nucleotide sequence ID" value="XM_016361336.1"/>
</dbReference>
<keyword evidence="3" id="KW-1185">Reference proteome</keyword>
<proteinExistence type="predicted"/>
<feature type="compositionally biased region" description="Polar residues" evidence="1">
    <location>
        <begin position="47"/>
        <end position="56"/>
    </location>
</feature>
<protein>
    <recommendedName>
        <fullName evidence="4">HCP-like protein</fullName>
    </recommendedName>
</protein>
<dbReference type="OrthoDB" id="2148946at2759"/>
<gene>
    <name evidence="2" type="ORF">PV09_07557</name>
</gene>
<dbReference type="InterPro" id="IPR011990">
    <property type="entry name" value="TPR-like_helical_dom_sf"/>
</dbReference>
<dbReference type="PANTHER" id="PTHR43628">
    <property type="entry name" value="ACTIVATOR OF C KINASE PROTEIN 1-RELATED"/>
    <property type="match status" value="1"/>
</dbReference>
<reference evidence="2 3" key="1">
    <citation type="submission" date="2015-01" db="EMBL/GenBank/DDBJ databases">
        <title>The Genome Sequence of Ochroconis gallopava CBS43764.</title>
        <authorList>
            <consortium name="The Broad Institute Genomics Platform"/>
            <person name="Cuomo C."/>
            <person name="de Hoog S."/>
            <person name="Gorbushina A."/>
            <person name="Stielow B."/>
            <person name="Teixiera M."/>
            <person name="Abouelleil A."/>
            <person name="Chapman S.B."/>
            <person name="Priest M."/>
            <person name="Young S.K."/>
            <person name="Wortman J."/>
            <person name="Nusbaum C."/>
            <person name="Birren B."/>
        </authorList>
    </citation>
    <scope>NUCLEOTIDE SEQUENCE [LARGE SCALE GENOMIC DNA]</scope>
    <source>
        <strain evidence="2 3">CBS 43764</strain>
    </source>
</reference>
<dbReference type="InterPro" id="IPR052945">
    <property type="entry name" value="Mitotic_Regulator"/>
</dbReference>
<feature type="compositionally biased region" description="Polar residues" evidence="1">
    <location>
        <begin position="160"/>
        <end position="180"/>
    </location>
</feature>
<dbReference type="AlphaFoldDB" id="A0A0D1YJM2"/>
<sequence length="409" mass="45026">MALKDLLKRHKAEEQAEVQGEGSAQAKGVGVEEQSPGKPDVPEFTFMRTTTSTQEIITPPSYPGDSSNLKPVSYQGHTPAKRMSRFRRHSNAAQESSEPRSSLEGSFTSKHEKRLSERLHLSHRSRSASTSSVNLPEGLEEIEAVGQDEERWEKRATILAKSNPNQEGGASLNRPTSPLRTPSREEIAHGDDDIQEAIRLHEQGDLTKSTEMFGRLADPNGANNALSQVLYGLALRHGWGIPKDEARAVTYLSAAASNSADIEELALQAGMKKGGAAKGELTLAIFELANCFRNGWGVKKDALAARQYYETAANMGDTDAMNEVAWCYLEGFGCKKDKFRAAQYLRLAEEKGSKTVGNQWYVFSPSYSPYIPRRRGCIVSGEEPVLHKTRLSLLQADLEDLFQCLGLKA</sequence>
<evidence type="ECO:0008006" key="4">
    <source>
        <dbReference type="Google" id="ProtNLM"/>
    </source>
</evidence>
<dbReference type="PANTHER" id="PTHR43628:SF1">
    <property type="entry name" value="CHITIN SYNTHASE REGULATORY FACTOR 2-RELATED"/>
    <property type="match status" value="1"/>
</dbReference>
<feature type="compositionally biased region" description="Basic and acidic residues" evidence="1">
    <location>
        <begin position="182"/>
        <end position="192"/>
    </location>
</feature>
<feature type="region of interest" description="Disordered" evidence="1">
    <location>
        <begin position="1"/>
        <end position="139"/>
    </location>
</feature>
<dbReference type="VEuPathDB" id="FungiDB:PV09_07557"/>
<feature type="compositionally biased region" description="Basic residues" evidence="1">
    <location>
        <begin position="79"/>
        <end position="90"/>
    </location>
</feature>
<dbReference type="SMART" id="SM00671">
    <property type="entry name" value="SEL1"/>
    <property type="match status" value="3"/>
</dbReference>
<dbReference type="Proteomes" id="UP000053259">
    <property type="component" value="Unassembled WGS sequence"/>
</dbReference>
<dbReference type="EMBL" id="KN847558">
    <property type="protein sequence ID" value="KIW01042.1"/>
    <property type="molecule type" value="Genomic_DNA"/>
</dbReference>
<dbReference type="STRING" id="253628.A0A0D1YJM2"/>
<dbReference type="Pfam" id="PF08238">
    <property type="entry name" value="Sel1"/>
    <property type="match status" value="3"/>
</dbReference>
<dbReference type="SUPFAM" id="SSF81901">
    <property type="entry name" value="HCP-like"/>
    <property type="match status" value="1"/>
</dbReference>
<dbReference type="InterPro" id="IPR006597">
    <property type="entry name" value="Sel1-like"/>
</dbReference>